<dbReference type="RefSeq" id="WP_188981446.1">
    <property type="nucleotide sequence ID" value="NZ_BMPO01000001.1"/>
</dbReference>
<dbReference type="PANTHER" id="PTHR30619">
    <property type="entry name" value="DNA INTERNALIZATION/COMPETENCE PROTEIN COMEC/REC2"/>
    <property type="match status" value="1"/>
</dbReference>
<dbReference type="GO" id="GO:0030420">
    <property type="term" value="P:establishment of competence for transformation"/>
    <property type="evidence" value="ECO:0007669"/>
    <property type="project" value="InterPro"/>
</dbReference>
<dbReference type="SMART" id="SM00849">
    <property type="entry name" value="Lactamase_B"/>
    <property type="match status" value="1"/>
</dbReference>
<evidence type="ECO:0000256" key="2">
    <source>
        <dbReference type="ARBA" id="ARBA00022475"/>
    </source>
</evidence>
<dbReference type="Proteomes" id="UP000635983">
    <property type="component" value="Unassembled WGS sequence"/>
</dbReference>
<dbReference type="CDD" id="cd07731">
    <property type="entry name" value="ComA-like_MBL-fold"/>
    <property type="match status" value="1"/>
</dbReference>
<dbReference type="InterPro" id="IPR035681">
    <property type="entry name" value="ComA-like_MBL"/>
</dbReference>
<dbReference type="GO" id="GO:0005886">
    <property type="term" value="C:plasma membrane"/>
    <property type="evidence" value="ECO:0007669"/>
    <property type="project" value="UniProtKB-SubCell"/>
</dbReference>
<reference evidence="8" key="2">
    <citation type="submission" date="2020-09" db="EMBL/GenBank/DDBJ databases">
        <authorList>
            <person name="Sun Q."/>
            <person name="Ohkuma M."/>
        </authorList>
    </citation>
    <scope>NUCLEOTIDE SEQUENCE</scope>
    <source>
        <strain evidence="8">JCM 30078</strain>
    </source>
</reference>
<keyword evidence="2" id="KW-1003">Cell membrane</keyword>
<feature type="transmembrane region" description="Helical" evidence="6">
    <location>
        <begin position="25"/>
        <end position="57"/>
    </location>
</feature>
<comment type="caution">
    <text evidence="8">The sequence shown here is derived from an EMBL/GenBank/DDBJ whole genome shotgun (WGS) entry which is preliminary data.</text>
</comment>
<proteinExistence type="predicted"/>
<evidence type="ECO:0000256" key="5">
    <source>
        <dbReference type="ARBA" id="ARBA00023136"/>
    </source>
</evidence>
<dbReference type="PANTHER" id="PTHR30619:SF1">
    <property type="entry name" value="RECOMBINATION PROTEIN 2"/>
    <property type="match status" value="1"/>
</dbReference>
<evidence type="ECO:0000313" key="9">
    <source>
        <dbReference type="Proteomes" id="UP000635983"/>
    </source>
</evidence>
<evidence type="ECO:0000256" key="4">
    <source>
        <dbReference type="ARBA" id="ARBA00022989"/>
    </source>
</evidence>
<protein>
    <submittedName>
        <fullName evidence="8">DNA internalization-related competence protein ComEC/Rec2</fullName>
    </submittedName>
</protein>
<feature type="transmembrane region" description="Helical" evidence="6">
    <location>
        <begin position="329"/>
        <end position="349"/>
    </location>
</feature>
<dbReference type="InterPro" id="IPR025405">
    <property type="entry name" value="DUF4131"/>
</dbReference>
<dbReference type="SUPFAM" id="SSF56281">
    <property type="entry name" value="Metallo-hydrolase/oxidoreductase"/>
    <property type="match status" value="1"/>
</dbReference>
<feature type="transmembrane region" description="Helical" evidence="6">
    <location>
        <begin position="257"/>
        <end position="279"/>
    </location>
</feature>
<evidence type="ECO:0000313" key="8">
    <source>
        <dbReference type="EMBL" id="GGJ81183.1"/>
    </source>
</evidence>
<dbReference type="InterPro" id="IPR052159">
    <property type="entry name" value="Competence_DNA_uptake"/>
</dbReference>
<dbReference type="EMBL" id="BMPO01000001">
    <property type="protein sequence ID" value="GGJ81183.1"/>
    <property type="molecule type" value="Genomic_DNA"/>
</dbReference>
<feature type="transmembrane region" description="Helical" evidence="6">
    <location>
        <begin position="232"/>
        <end position="251"/>
    </location>
</feature>
<comment type="subcellular location">
    <subcellularLocation>
        <location evidence="1">Cell membrane</location>
        <topology evidence="1">Multi-pass membrane protein</topology>
    </subcellularLocation>
</comment>
<feature type="transmembrane region" description="Helical" evidence="6">
    <location>
        <begin position="300"/>
        <end position="323"/>
    </location>
</feature>
<dbReference type="NCBIfam" id="TIGR00360">
    <property type="entry name" value="ComEC_N-term"/>
    <property type="match status" value="1"/>
</dbReference>
<gene>
    <name evidence="8" type="ORF">GCM10009304_03870</name>
</gene>
<sequence>MRLALLALAAGLVSLRFLPSLPPGWILALLAVVSPVFLLSRAFVLSFFLLGFTWACFSAQNALDDRLAPALDGRTLWVTGNVVGLPEQTADGVRFELANARSRRAELPSLLRLSWRGGPDLKAGEHLRVAVTLRAPHGLVNPVGFDYEAWLLARRIGATGTVKAGEQVAAPGGLNGLRDSIRQALFEQDAYGREGALAALIVGDGSGLSSADWTLLQATGTIHLMVISGQHITMVAGLVYGLFFGMARLGLWPRQWPWIPCACIAAFLAALTYGLMAGFQVPVRRACVMVALVLLWRWRFRQLGIVLPLLVALNVVLLAEPLAVLQPGFWLSFGAVSILALAFVGRLGALGMLATAWRAQWTVTVGLLPFLLILGLPVSLSSPIANLIAVPWVGVGIVPIALLGCLLLPIPWVGSSLLWLAGFLLELLFRILAVIADAIPVWLPVHVPWWGWLLGGLGAICLLLPAGTPGRLLGGILLLPLFFAPAEEVPEGQAHVWMFDVGQGQAVLIRTRDHALVYDAGPRFGDFDLGARVVLPNARALGVHRLDELLLSHADADHAGGALALHSTMPILRVSSGEPEALPAVLNAQSCGGESWRWNGVTFTTWRSPAPSDSNASSCVLRVEANGESVLLTGDVDMATEKRLIESGWNLPSRWLQAAHHGSKTGTGDPFLDAVAPAVALISRGKHNGYGHPHPDVIGRLNAHGVEVLDTAATGAIHIQLGTHGKAILTRRDHVVFWR</sequence>
<dbReference type="InterPro" id="IPR001279">
    <property type="entry name" value="Metallo-B-lactamas"/>
</dbReference>
<dbReference type="Pfam" id="PF13567">
    <property type="entry name" value="DUF4131"/>
    <property type="match status" value="1"/>
</dbReference>
<evidence type="ECO:0000256" key="1">
    <source>
        <dbReference type="ARBA" id="ARBA00004651"/>
    </source>
</evidence>
<keyword evidence="5 6" id="KW-0472">Membrane</keyword>
<feature type="transmembrane region" description="Helical" evidence="6">
    <location>
        <begin position="449"/>
        <end position="467"/>
    </location>
</feature>
<dbReference type="InterPro" id="IPR036866">
    <property type="entry name" value="RibonucZ/Hydroxyglut_hydro"/>
</dbReference>
<dbReference type="AlphaFoldDB" id="A0A917PJM6"/>
<name>A0A917PJM6_9PSED</name>
<keyword evidence="9" id="KW-1185">Reference proteome</keyword>
<feature type="transmembrane region" description="Helical" evidence="6">
    <location>
        <begin position="384"/>
        <end position="410"/>
    </location>
</feature>
<dbReference type="InterPro" id="IPR004797">
    <property type="entry name" value="Competence_ComEC/Rec2"/>
</dbReference>
<feature type="domain" description="Metallo-beta-lactamase" evidence="7">
    <location>
        <begin position="503"/>
        <end position="686"/>
    </location>
</feature>
<dbReference type="Pfam" id="PF03772">
    <property type="entry name" value="Competence"/>
    <property type="match status" value="1"/>
</dbReference>
<dbReference type="InterPro" id="IPR004477">
    <property type="entry name" value="ComEC_N"/>
</dbReference>
<evidence type="ECO:0000256" key="6">
    <source>
        <dbReference type="SAM" id="Phobius"/>
    </source>
</evidence>
<keyword evidence="3 6" id="KW-0812">Transmembrane</keyword>
<reference evidence="8" key="1">
    <citation type="journal article" date="2014" name="Int. J. Syst. Evol. Microbiol.">
        <title>Complete genome sequence of Corynebacterium casei LMG S-19264T (=DSM 44701T), isolated from a smear-ripened cheese.</title>
        <authorList>
            <consortium name="US DOE Joint Genome Institute (JGI-PGF)"/>
            <person name="Walter F."/>
            <person name="Albersmeier A."/>
            <person name="Kalinowski J."/>
            <person name="Ruckert C."/>
        </authorList>
    </citation>
    <scope>NUCLEOTIDE SEQUENCE</scope>
    <source>
        <strain evidence="8">JCM 30078</strain>
    </source>
</reference>
<dbReference type="Gene3D" id="3.60.15.10">
    <property type="entry name" value="Ribonuclease Z/Hydroxyacylglutathione hydrolase-like"/>
    <property type="match status" value="1"/>
</dbReference>
<feature type="transmembrane region" description="Helical" evidence="6">
    <location>
        <begin position="361"/>
        <end position="378"/>
    </location>
</feature>
<evidence type="ECO:0000259" key="7">
    <source>
        <dbReference type="SMART" id="SM00849"/>
    </source>
</evidence>
<evidence type="ECO:0000256" key="3">
    <source>
        <dbReference type="ARBA" id="ARBA00022692"/>
    </source>
</evidence>
<organism evidence="8 9">
    <name type="scientific">Pseudomonas matsuisoli</name>
    <dbReference type="NCBI Taxonomy" id="1515666"/>
    <lineage>
        <taxon>Bacteria</taxon>
        <taxon>Pseudomonadati</taxon>
        <taxon>Pseudomonadota</taxon>
        <taxon>Gammaproteobacteria</taxon>
        <taxon>Pseudomonadales</taxon>
        <taxon>Pseudomonadaceae</taxon>
        <taxon>Pseudomonas</taxon>
    </lineage>
</organism>
<accession>A0A917PJM6</accession>
<dbReference type="NCBIfam" id="TIGR00361">
    <property type="entry name" value="ComEC_Rec2"/>
    <property type="match status" value="1"/>
</dbReference>
<keyword evidence="4 6" id="KW-1133">Transmembrane helix</keyword>
<feature type="transmembrane region" description="Helical" evidence="6">
    <location>
        <begin position="417"/>
        <end position="443"/>
    </location>
</feature>
<dbReference type="Pfam" id="PF00753">
    <property type="entry name" value="Lactamase_B"/>
    <property type="match status" value="1"/>
</dbReference>